<proteinExistence type="predicted"/>
<evidence type="ECO:0000313" key="3">
    <source>
        <dbReference type="Proteomes" id="UP000265520"/>
    </source>
</evidence>
<name>A0A392PLY2_9FABA</name>
<sequence>MAGVNNNTIPKHVAENNLQTEYGPPHPEDGAFASVTGENDQQIHEPYVPSDPMVIPPVQPGAPMETIMVALVNAINRQRDFIREQNQRIMAQNQRLAAVEESRATRFSQSTRPRRSRSPERSRSVTRSRSPRPRRRNERPPSPRRHETSSRNSPRRED</sequence>
<reference evidence="2 3" key="1">
    <citation type="journal article" date="2018" name="Front. Plant Sci.">
        <title>Red Clover (Trifolium pratense) and Zigzag Clover (T. medium) - A Picture of Genomic Similarities and Differences.</title>
        <authorList>
            <person name="Dluhosova J."/>
            <person name="Istvanek J."/>
            <person name="Nedelnik J."/>
            <person name="Repkova J."/>
        </authorList>
    </citation>
    <scope>NUCLEOTIDE SEQUENCE [LARGE SCALE GENOMIC DNA]</scope>
    <source>
        <strain evidence="3">cv. 10/8</strain>
        <tissue evidence="2">Leaf</tissue>
    </source>
</reference>
<dbReference type="Proteomes" id="UP000265520">
    <property type="component" value="Unassembled WGS sequence"/>
</dbReference>
<evidence type="ECO:0000256" key="1">
    <source>
        <dbReference type="SAM" id="MobiDB-lite"/>
    </source>
</evidence>
<feature type="non-terminal residue" evidence="2">
    <location>
        <position position="158"/>
    </location>
</feature>
<comment type="caution">
    <text evidence="2">The sequence shown here is derived from an EMBL/GenBank/DDBJ whole genome shotgun (WGS) entry which is preliminary data.</text>
</comment>
<dbReference type="AlphaFoldDB" id="A0A392PLY2"/>
<organism evidence="2 3">
    <name type="scientific">Trifolium medium</name>
    <dbReference type="NCBI Taxonomy" id="97028"/>
    <lineage>
        <taxon>Eukaryota</taxon>
        <taxon>Viridiplantae</taxon>
        <taxon>Streptophyta</taxon>
        <taxon>Embryophyta</taxon>
        <taxon>Tracheophyta</taxon>
        <taxon>Spermatophyta</taxon>
        <taxon>Magnoliopsida</taxon>
        <taxon>eudicotyledons</taxon>
        <taxon>Gunneridae</taxon>
        <taxon>Pentapetalae</taxon>
        <taxon>rosids</taxon>
        <taxon>fabids</taxon>
        <taxon>Fabales</taxon>
        <taxon>Fabaceae</taxon>
        <taxon>Papilionoideae</taxon>
        <taxon>50 kb inversion clade</taxon>
        <taxon>NPAAA clade</taxon>
        <taxon>Hologalegina</taxon>
        <taxon>IRL clade</taxon>
        <taxon>Trifolieae</taxon>
        <taxon>Trifolium</taxon>
    </lineage>
</organism>
<feature type="compositionally biased region" description="Basic residues" evidence="1">
    <location>
        <begin position="124"/>
        <end position="137"/>
    </location>
</feature>
<feature type="compositionally biased region" description="Basic and acidic residues" evidence="1">
    <location>
        <begin position="138"/>
        <end position="158"/>
    </location>
</feature>
<keyword evidence="3" id="KW-1185">Reference proteome</keyword>
<feature type="region of interest" description="Disordered" evidence="1">
    <location>
        <begin position="96"/>
        <end position="158"/>
    </location>
</feature>
<accession>A0A392PLY2</accession>
<evidence type="ECO:0000313" key="2">
    <source>
        <dbReference type="EMBL" id="MCI13103.1"/>
    </source>
</evidence>
<dbReference type="EMBL" id="LXQA010086913">
    <property type="protein sequence ID" value="MCI13103.1"/>
    <property type="molecule type" value="Genomic_DNA"/>
</dbReference>
<protein>
    <submittedName>
        <fullName evidence="2">Uncharacterized protein</fullName>
    </submittedName>
</protein>